<reference evidence="7 8" key="1">
    <citation type="journal article" date="2019" name="Nat. Microbiol.">
        <title>Mediterranean grassland soil C-N compound turnover is dependent on rainfall and depth, and is mediated by genomically divergent microorganisms.</title>
        <authorList>
            <person name="Diamond S."/>
            <person name="Andeer P.F."/>
            <person name="Li Z."/>
            <person name="Crits-Christoph A."/>
            <person name="Burstein D."/>
            <person name="Anantharaman K."/>
            <person name="Lane K.R."/>
            <person name="Thomas B.C."/>
            <person name="Pan C."/>
            <person name="Northen T.R."/>
            <person name="Banfield J.F."/>
        </authorList>
    </citation>
    <scope>NUCLEOTIDE SEQUENCE [LARGE SCALE GENOMIC DNA]</scope>
    <source>
        <strain evidence="7">NP_2</strain>
    </source>
</reference>
<dbReference type="InterPro" id="IPR000515">
    <property type="entry name" value="MetI-like"/>
</dbReference>
<protein>
    <submittedName>
        <fullName evidence="7">Carbohydrate ABC transporter permease</fullName>
    </submittedName>
</protein>
<comment type="caution">
    <text evidence="7">The sequence shown here is derived from an EMBL/GenBank/DDBJ whole genome shotgun (WGS) entry which is preliminary data.</text>
</comment>
<keyword evidence="2 5" id="KW-0812">Transmembrane</keyword>
<dbReference type="InterPro" id="IPR035906">
    <property type="entry name" value="MetI-like_sf"/>
</dbReference>
<name>A0A537L2K0_9BACT</name>
<gene>
    <name evidence="7" type="ORF">E6G99_12370</name>
</gene>
<dbReference type="PROSITE" id="PS50928">
    <property type="entry name" value="ABC_TM1"/>
    <property type="match status" value="1"/>
</dbReference>
<keyword evidence="3 5" id="KW-1133">Transmembrane helix</keyword>
<dbReference type="Gene3D" id="1.10.3720.10">
    <property type="entry name" value="MetI-like"/>
    <property type="match status" value="1"/>
</dbReference>
<feature type="domain" description="ABC transmembrane type-1" evidence="6">
    <location>
        <begin position="78"/>
        <end position="269"/>
    </location>
</feature>
<evidence type="ECO:0000313" key="8">
    <source>
        <dbReference type="Proteomes" id="UP000318661"/>
    </source>
</evidence>
<evidence type="ECO:0000259" key="6">
    <source>
        <dbReference type="PROSITE" id="PS50928"/>
    </source>
</evidence>
<dbReference type="PANTHER" id="PTHR43879:SF1">
    <property type="entry name" value="GLUCOSE IMPORT SYSTEM PERMEASE PROTEIN GLCU"/>
    <property type="match status" value="1"/>
</dbReference>
<dbReference type="EMBL" id="VBAJ01000309">
    <property type="protein sequence ID" value="TMJ02230.1"/>
    <property type="molecule type" value="Genomic_DNA"/>
</dbReference>
<evidence type="ECO:0000256" key="5">
    <source>
        <dbReference type="RuleBase" id="RU363032"/>
    </source>
</evidence>
<feature type="transmembrane region" description="Helical" evidence="5">
    <location>
        <begin position="84"/>
        <end position="102"/>
    </location>
</feature>
<accession>A0A537L2K0</accession>
<comment type="subcellular location">
    <subcellularLocation>
        <location evidence="5">Cell membrane</location>
        <topology evidence="5">Multi-pass membrane protein</topology>
    </subcellularLocation>
    <subcellularLocation>
        <location evidence="1">Membrane</location>
        <topology evidence="1">Multi-pass membrane protein</topology>
    </subcellularLocation>
</comment>
<dbReference type="AlphaFoldDB" id="A0A537L2K0"/>
<sequence length="284" mass="31605">MTRRQVPWLRPVAYAILVAAALFYLLPIYVLVITGMKSFAEVNLYRMWDLPSRFSLDSFVKAWLGSEAQGFRGLNHNFWNSVRLAVPATLLSATLGSMNGYVLSKWRFRGSDSLFTLILFGMFIPYQSILIPLVQVLSRVGLYGSITGLIFVHVVYGIPITTLIFRNYYATVPGELIEAGKIDGAGLLGIYRSIIFPISMPAFAVVMIWQFTSIWNDFLFGVIVTPRPAVQPITVALNNLAGSYIVEWNVQMAGALLAALPTMLLYIVLGRYFMRGLLAGSLKA</sequence>
<proteinExistence type="inferred from homology"/>
<evidence type="ECO:0000256" key="2">
    <source>
        <dbReference type="ARBA" id="ARBA00022692"/>
    </source>
</evidence>
<evidence type="ECO:0000256" key="3">
    <source>
        <dbReference type="ARBA" id="ARBA00022989"/>
    </source>
</evidence>
<feature type="transmembrane region" description="Helical" evidence="5">
    <location>
        <begin position="248"/>
        <end position="269"/>
    </location>
</feature>
<evidence type="ECO:0000256" key="1">
    <source>
        <dbReference type="ARBA" id="ARBA00004141"/>
    </source>
</evidence>
<evidence type="ECO:0000313" key="7">
    <source>
        <dbReference type="EMBL" id="TMJ02230.1"/>
    </source>
</evidence>
<comment type="similarity">
    <text evidence="5">Belongs to the binding-protein-dependent transport system permease family.</text>
</comment>
<keyword evidence="5" id="KW-0813">Transport</keyword>
<dbReference type="CDD" id="cd06261">
    <property type="entry name" value="TM_PBP2"/>
    <property type="match status" value="1"/>
</dbReference>
<dbReference type="PANTHER" id="PTHR43879">
    <property type="entry name" value="ABC TRANSPORTER PERMEASE PROTEIN"/>
    <property type="match status" value="1"/>
</dbReference>
<feature type="transmembrane region" description="Helical" evidence="5">
    <location>
        <begin position="186"/>
        <end position="209"/>
    </location>
</feature>
<dbReference type="GO" id="GO:0005886">
    <property type="term" value="C:plasma membrane"/>
    <property type="evidence" value="ECO:0007669"/>
    <property type="project" value="UniProtKB-SubCell"/>
</dbReference>
<feature type="transmembrane region" description="Helical" evidence="5">
    <location>
        <begin position="114"/>
        <end position="134"/>
    </location>
</feature>
<evidence type="ECO:0000256" key="4">
    <source>
        <dbReference type="ARBA" id="ARBA00023136"/>
    </source>
</evidence>
<dbReference type="GO" id="GO:0055085">
    <property type="term" value="P:transmembrane transport"/>
    <property type="evidence" value="ECO:0007669"/>
    <property type="project" value="InterPro"/>
</dbReference>
<dbReference type="Pfam" id="PF00528">
    <property type="entry name" value="BPD_transp_1"/>
    <property type="match status" value="1"/>
</dbReference>
<organism evidence="7 8">
    <name type="scientific">Candidatus Segetimicrobium genomatis</name>
    <dbReference type="NCBI Taxonomy" id="2569760"/>
    <lineage>
        <taxon>Bacteria</taxon>
        <taxon>Bacillati</taxon>
        <taxon>Candidatus Sysuimicrobiota</taxon>
        <taxon>Candidatus Sysuimicrobiia</taxon>
        <taxon>Candidatus Sysuimicrobiales</taxon>
        <taxon>Candidatus Segetimicrobiaceae</taxon>
        <taxon>Candidatus Segetimicrobium</taxon>
    </lineage>
</organism>
<feature type="transmembrane region" description="Helical" evidence="5">
    <location>
        <begin position="140"/>
        <end position="165"/>
    </location>
</feature>
<dbReference type="SUPFAM" id="SSF161098">
    <property type="entry name" value="MetI-like"/>
    <property type="match status" value="1"/>
</dbReference>
<feature type="transmembrane region" description="Helical" evidence="5">
    <location>
        <begin position="12"/>
        <end position="36"/>
    </location>
</feature>
<keyword evidence="4 5" id="KW-0472">Membrane</keyword>
<dbReference type="Proteomes" id="UP000318661">
    <property type="component" value="Unassembled WGS sequence"/>
</dbReference>